<dbReference type="PANTHER" id="PTHR28629">
    <property type="entry name" value="TRIOKINASE/FMN CYCLASE"/>
    <property type="match status" value="1"/>
</dbReference>
<dbReference type="InterPro" id="IPR036117">
    <property type="entry name" value="DhaL_dom_sf"/>
</dbReference>
<keyword evidence="8" id="KW-0067">ATP-binding</keyword>
<dbReference type="Pfam" id="PF02734">
    <property type="entry name" value="Dak2"/>
    <property type="match status" value="1"/>
</dbReference>
<reference evidence="13" key="2">
    <citation type="journal article" date="2020" name="Nat. Commun.">
        <title>Large-scale genome sequencing of mycorrhizal fungi provides insights into the early evolution of symbiotic traits.</title>
        <authorList>
            <person name="Miyauchi S."/>
            <person name="Kiss E."/>
            <person name="Kuo A."/>
            <person name="Drula E."/>
            <person name="Kohler A."/>
            <person name="Sanchez-Garcia M."/>
            <person name="Morin E."/>
            <person name="Andreopoulos B."/>
            <person name="Barry K.W."/>
            <person name="Bonito G."/>
            <person name="Buee M."/>
            <person name="Carver A."/>
            <person name="Chen C."/>
            <person name="Cichocki N."/>
            <person name="Clum A."/>
            <person name="Culley D."/>
            <person name="Crous P.W."/>
            <person name="Fauchery L."/>
            <person name="Girlanda M."/>
            <person name="Hayes R.D."/>
            <person name="Keri Z."/>
            <person name="LaButti K."/>
            <person name="Lipzen A."/>
            <person name="Lombard V."/>
            <person name="Magnuson J."/>
            <person name="Maillard F."/>
            <person name="Murat C."/>
            <person name="Nolan M."/>
            <person name="Ohm R.A."/>
            <person name="Pangilinan J."/>
            <person name="Pereira M.F."/>
            <person name="Perotto S."/>
            <person name="Peter M."/>
            <person name="Pfister S."/>
            <person name="Riley R."/>
            <person name="Sitrit Y."/>
            <person name="Stielow J.B."/>
            <person name="Szollosi G."/>
            <person name="Zifcakova L."/>
            <person name="Stursova M."/>
            <person name="Spatafora J.W."/>
            <person name="Tedersoo L."/>
            <person name="Vaario L.M."/>
            <person name="Yamada A."/>
            <person name="Yan M."/>
            <person name="Wang P."/>
            <person name="Xu J."/>
            <person name="Bruns T."/>
            <person name="Baldrian P."/>
            <person name="Vilgalys R."/>
            <person name="Dunand C."/>
            <person name="Henrissat B."/>
            <person name="Grigoriev I.V."/>
            <person name="Hibbett D."/>
            <person name="Nagy L.G."/>
            <person name="Martin F.M."/>
        </authorList>
    </citation>
    <scope>NUCLEOTIDE SEQUENCE</scope>
    <source>
        <strain evidence="13">BED1</strain>
    </source>
</reference>
<evidence type="ECO:0000256" key="6">
    <source>
        <dbReference type="ARBA" id="ARBA00022777"/>
    </source>
</evidence>
<dbReference type="SUPFAM" id="SSF101473">
    <property type="entry name" value="DhaL-like"/>
    <property type="match status" value="1"/>
</dbReference>
<evidence type="ECO:0000256" key="1">
    <source>
        <dbReference type="ARBA" id="ARBA00003264"/>
    </source>
</evidence>
<comment type="caution">
    <text evidence="13">The sequence shown here is derived from an EMBL/GenBank/DDBJ whole genome shotgun (WGS) entry which is preliminary data.</text>
</comment>
<comment type="similarity">
    <text evidence="3">Belongs to the dihydroxyacetone kinase (DAK) family.</text>
</comment>
<evidence type="ECO:0000256" key="3">
    <source>
        <dbReference type="ARBA" id="ARBA00008757"/>
    </source>
</evidence>
<evidence type="ECO:0000256" key="10">
    <source>
        <dbReference type="ARBA" id="ARBA00048898"/>
    </source>
</evidence>
<evidence type="ECO:0000256" key="2">
    <source>
        <dbReference type="ARBA" id="ARBA00004778"/>
    </source>
</evidence>
<comment type="catalytic activity">
    <reaction evidence="10">
        <text>dihydroxyacetone + ATP = dihydroxyacetone phosphate + ADP + H(+)</text>
        <dbReference type="Rhea" id="RHEA:15773"/>
        <dbReference type="ChEBI" id="CHEBI:15378"/>
        <dbReference type="ChEBI" id="CHEBI:16016"/>
        <dbReference type="ChEBI" id="CHEBI:30616"/>
        <dbReference type="ChEBI" id="CHEBI:57642"/>
        <dbReference type="ChEBI" id="CHEBI:456216"/>
        <dbReference type="EC" id="2.7.1.29"/>
    </reaction>
</comment>
<dbReference type="GO" id="GO:0019563">
    <property type="term" value="P:glycerol catabolic process"/>
    <property type="evidence" value="ECO:0007669"/>
    <property type="project" value="TreeGrafter"/>
</dbReference>
<evidence type="ECO:0000256" key="8">
    <source>
        <dbReference type="ARBA" id="ARBA00022840"/>
    </source>
</evidence>
<keyword evidence="5" id="KW-0547">Nucleotide-binding</keyword>
<evidence type="ECO:0000313" key="13">
    <source>
        <dbReference type="EMBL" id="KAF8452292.1"/>
    </source>
</evidence>
<organism evidence="13 14">
    <name type="scientific">Boletus edulis BED1</name>
    <dbReference type="NCBI Taxonomy" id="1328754"/>
    <lineage>
        <taxon>Eukaryota</taxon>
        <taxon>Fungi</taxon>
        <taxon>Dikarya</taxon>
        <taxon>Basidiomycota</taxon>
        <taxon>Agaricomycotina</taxon>
        <taxon>Agaricomycetes</taxon>
        <taxon>Agaricomycetidae</taxon>
        <taxon>Boletales</taxon>
        <taxon>Boletineae</taxon>
        <taxon>Boletaceae</taxon>
        <taxon>Boletoideae</taxon>
        <taxon>Boletus</taxon>
    </lineage>
</organism>
<sequence>MSNKHIFESAEGLVLTSLRGAVAQNPALRLHAATKTVYVAHPSTPTQVAVISGGGAGHEPAHAGFVGHGMLMSMVSGDIFASPNAKQILVAIEFAAFAGLENAEGVTGRDVVIVINNYTGDRLNFGLAIEQARARYPGLRITTVLNADDVSLLPQARGGEEEVNLVGPRGLGGNIFVCKVLGGYTTFGANGGEPTFGRTKLLGDALVANLRSIGATLGHCHVPGRQPHSATELIADGQIELGLGLHNEPGVRRMPLTSPEWLITEMVSMIKGSGGGWRGSDIHVANETWIRQGDEIVLFINNLGGISVLEIGAVVELIRKELASHGIIPARIYSAPYMTSLNAPGFSISLVNVTRIEGIVNGIVNFFTTPISMTQSFILANSPADPIDLLALLDAPTDALSWIGVKSWPTRFRSSPDGWDAEAEAVNSLQTIHASFCPDFLGTSSSSRGDHGVRGYTWIDLGFSAEEVARGIRGACHSVFAAEPDMTRFDTVVGDGDCGHTFVSGAKAILETLDQDELQPQLLDPALFVSRVGEILEGNMGGTIGALFAIFFTAWSNALRRDPSVSIGSYSPLKEALVALGKHTPARPGDRTVVDALVPLCESVTSTTTTMRNPGLKAMVEAVKKGTENTRGMKARLGRASYVMTDDGKVPPDPGAWGVAAMVEGFVNGLT</sequence>
<dbReference type="AlphaFoldDB" id="A0AAD4C8Q7"/>
<evidence type="ECO:0000256" key="9">
    <source>
        <dbReference type="ARBA" id="ARBA00047974"/>
    </source>
</evidence>
<dbReference type="PROSITE" id="PS51481">
    <property type="entry name" value="DHAK"/>
    <property type="match status" value="1"/>
</dbReference>
<dbReference type="InterPro" id="IPR004007">
    <property type="entry name" value="DhaL_dom"/>
</dbReference>
<keyword evidence="14" id="KW-1185">Reference proteome</keyword>
<evidence type="ECO:0000256" key="4">
    <source>
        <dbReference type="ARBA" id="ARBA00022679"/>
    </source>
</evidence>
<dbReference type="SMART" id="SM01120">
    <property type="entry name" value="Dak2"/>
    <property type="match status" value="1"/>
</dbReference>
<keyword evidence="4" id="KW-0808">Transferase</keyword>
<dbReference type="Gene3D" id="1.25.40.340">
    <property type="match status" value="1"/>
</dbReference>
<dbReference type="EMBL" id="WHUW01000001">
    <property type="protein sequence ID" value="KAF8452292.1"/>
    <property type="molecule type" value="Genomic_DNA"/>
</dbReference>
<dbReference type="Pfam" id="PF02733">
    <property type="entry name" value="Dak1"/>
    <property type="match status" value="1"/>
</dbReference>
<evidence type="ECO:0000313" key="14">
    <source>
        <dbReference type="Proteomes" id="UP001194468"/>
    </source>
</evidence>
<dbReference type="FunFam" id="1.25.40.340:FF:000002">
    <property type="entry name" value="Dihydroxyacetone kinase, L subunit"/>
    <property type="match status" value="1"/>
</dbReference>
<dbReference type="GO" id="GO:0050354">
    <property type="term" value="F:triokinase activity"/>
    <property type="evidence" value="ECO:0007669"/>
    <property type="project" value="UniProtKB-EC"/>
</dbReference>
<comment type="pathway">
    <text evidence="2">Polyol metabolism; glycerol fermentation; glycerone phosphate from glycerol (oxidative route): step 2/2.</text>
</comment>
<feature type="domain" description="DhaK" evidence="12">
    <location>
        <begin position="9"/>
        <end position="402"/>
    </location>
</feature>
<dbReference type="PROSITE" id="PS51480">
    <property type="entry name" value="DHAL"/>
    <property type="match status" value="1"/>
</dbReference>
<dbReference type="InterPro" id="IPR004006">
    <property type="entry name" value="DhaK_dom"/>
</dbReference>
<accession>A0AAD4C8Q7</accession>
<proteinExistence type="inferred from homology"/>
<dbReference type="Proteomes" id="UP001194468">
    <property type="component" value="Unassembled WGS sequence"/>
</dbReference>
<protein>
    <submittedName>
        <fullName evidence="13">Dak1 domain-containing protein</fullName>
    </submittedName>
</protein>
<feature type="domain" description="DhaL" evidence="11">
    <location>
        <begin position="466"/>
        <end position="668"/>
    </location>
</feature>
<dbReference type="Gene3D" id="3.40.50.10440">
    <property type="entry name" value="Dihydroxyacetone kinase, domain 1"/>
    <property type="match status" value="1"/>
</dbReference>
<keyword evidence="6" id="KW-0418">Kinase</keyword>
<dbReference type="InterPro" id="IPR050861">
    <property type="entry name" value="Dihydroxyacetone_Kinase"/>
</dbReference>
<dbReference type="GO" id="GO:0005524">
    <property type="term" value="F:ATP binding"/>
    <property type="evidence" value="ECO:0007669"/>
    <property type="project" value="UniProtKB-KW"/>
</dbReference>
<comment type="function">
    <text evidence="1">Catalyzes both the phosphorylation of dihydroxyacetone and of glyceraldehyde.</text>
</comment>
<gene>
    <name evidence="13" type="ORF">L210DRAFT_3384766</name>
</gene>
<dbReference type="SUPFAM" id="SSF82549">
    <property type="entry name" value="DAK1/DegV-like"/>
    <property type="match status" value="1"/>
</dbReference>
<keyword evidence="7" id="KW-0319">Glycerol metabolism</keyword>
<evidence type="ECO:0000259" key="12">
    <source>
        <dbReference type="PROSITE" id="PS51481"/>
    </source>
</evidence>
<evidence type="ECO:0000259" key="11">
    <source>
        <dbReference type="PROSITE" id="PS51480"/>
    </source>
</evidence>
<dbReference type="GO" id="GO:0004371">
    <property type="term" value="F:glycerone kinase activity"/>
    <property type="evidence" value="ECO:0007669"/>
    <property type="project" value="UniProtKB-EC"/>
</dbReference>
<dbReference type="FunFam" id="3.40.50.10440:FF:000001">
    <property type="entry name" value="Dihydroxyacetone kinase, DhaK subunit"/>
    <property type="match status" value="1"/>
</dbReference>
<dbReference type="PANTHER" id="PTHR28629:SF4">
    <property type="entry name" value="TRIOKINASE_FMN CYCLASE"/>
    <property type="match status" value="1"/>
</dbReference>
<name>A0AAD4C8Q7_BOLED</name>
<evidence type="ECO:0000256" key="7">
    <source>
        <dbReference type="ARBA" id="ARBA00022798"/>
    </source>
</evidence>
<dbReference type="Gene3D" id="3.30.1180.20">
    <property type="entry name" value="Dihydroxyacetone kinase, domain 2"/>
    <property type="match status" value="1"/>
</dbReference>
<evidence type="ECO:0000256" key="5">
    <source>
        <dbReference type="ARBA" id="ARBA00022741"/>
    </source>
</evidence>
<dbReference type="GO" id="GO:0005829">
    <property type="term" value="C:cytosol"/>
    <property type="evidence" value="ECO:0007669"/>
    <property type="project" value="TreeGrafter"/>
</dbReference>
<comment type="catalytic activity">
    <reaction evidence="9">
        <text>D-glyceraldehyde + ATP = D-glyceraldehyde 3-phosphate + ADP + H(+)</text>
        <dbReference type="Rhea" id="RHEA:13941"/>
        <dbReference type="ChEBI" id="CHEBI:15378"/>
        <dbReference type="ChEBI" id="CHEBI:17378"/>
        <dbReference type="ChEBI" id="CHEBI:30616"/>
        <dbReference type="ChEBI" id="CHEBI:59776"/>
        <dbReference type="ChEBI" id="CHEBI:456216"/>
        <dbReference type="EC" id="2.7.1.28"/>
    </reaction>
</comment>
<reference evidence="13" key="1">
    <citation type="submission" date="2019-10" db="EMBL/GenBank/DDBJ databases">
        <authorList>
            <consortium name="DOE Joint Genome Institute"/>
            <person name="Kuo A."/>
            <person name="Miyauchi S."/>
            <person name="Kiss E."/>
            <person name="Drula E."/>
            <person name="Kohler A."/>
            <person name="Sanchez-Garcia M."/>
            <person name="Andreopoulos B."/>
            <person name="Barry K.W."/>
            <person name="Bonito G."/>
            <person name="Buee M."/>
            <person name="Carver A."/>
            <person name="Chen C."/>
            <person name="Cichocki N."/>
            <person name="Clum A."/>
            <person name="Culley D."/>
            <person name="Crous P.W."/>
            <person name="Fauchery L."/>
            <person name="Girlanda M."/>
            <person name="Hayes R."/>
            <person name="Keri Z."/>
            <person name="LaButti K."/>
            <person name="Lipzen A."/>
            <person name="Lombard V."/>
            <person name="Magnuson J."/>
            <person name="Maillard F."/>
            <person name="Morin E."/>
            <person name="Murat C."/>
            <person name="Nolan M."/>
            <person name="Ohm R."/>
            <person name="Pangilinan J."/>
            <person name="Pereira M."/>
            <person name="Perotto S."/>
            <person name="Peter M."/>
            <person name="Riley R."/>
            <person name="Sitrit Y."/>
            <person name="Stielow B."/>
            <person name="Szollosi G."/>
            <person name="Zifcakova L."/>
            <person name="Stursova M."/>
            <person name="Spatafora J.W."/>
            <person name="Tedersoo L."/>
            <person name="Vaario L.-M."/>
            <person name="Yamada A."/>
            <person name="Yan M."/>
            <person name="Wang P."/>
            <person name="Xu J."/>
            <person name="Bruns T."/>
            <person name="Baldrian P."/>
            <person name="Vilgalys R."/>
            <person name="Henrissat B."/>
            <person name="Grigoriev I.V."/>
            <person name="Hibbett D."/>
            <person name="Nagy L.G."/>
            <person name="Martin F.M."/>
        </authorList>
    </citation>
    <scope>NUCLEOTIDE SEQUENCE</scope>
    <source>
        <strain evidence="13">BED1</strain>
    </source>
</reference>